<keyword evidence="7 9" id="KW-0234">DNA repair</keyword>
<keyword evidence="6 9" id="KW-0233">DNA recombination</keyword>
<dbReference type="GO" id="GO:0017108">
    <property type="term" value="F:5'-flap endonuclease activity"/>
    <property type="evidence" value="ECO:0007669"/>
    <property type="project" value="InterPro"/>
</dbReference>
<dbReference type="GO" id="GO:0008270">
    <property type="term" value="F:zinc ion binding"/>
    <property type="evidence" value="ECO:0007669"/>
    <property type="project" value="UniProtKB-KW"/>
</dbReference>
<dbReference type="Proteomes" id="UP000214365">
    <property type="component" value="Unassembled WGS sequence"/>
</dbReference>
<sequence>MSKESGQVNPIPAFNCCYLLRSSKRPDCLYIGSTPDPARRLAQHNGVTKGGAKRTKAEAMRPWEMIAIVEGFTSRTAALQFEWSWQHMHRTRHIDAVETDELTRRKRITTPVDKGSGICHSPMKILGNLHQLLRSPCFRTWPLTVRFLSREAYTHWQLWNERADGLLSDHMQIKLDFHSGGASVFNPQRPVNDMTHIDATYTGIKEHLEKSTLLLDDSRLPSCQLYIARQMPIPVIPGAGRELSVGADPG</sequence>
<keyword evidence="4" id="KW-0863">Zinc-finger</keyword>
<dbReference type="Pfam" id="PF01541">
    <property type="entry name" value="GIY-YIG"/>
    <property type="match status" value="1"/>
</dbReference>
<organism evidence="11 12">
    <name type="scientific">Talaromyces atroroseus</name>
    <dbReference type="NCBI Taxonomy" id="1441469"/>
    <lineage>
        <taxon>Eukaryota</taxon>
        <taxon>Fungi</taxon>
        <taxon>Dikarya</taxon>
        <taxon>Ascomycota</taxon>
        <taxon>Pezizomycotina</taxon>
        <taxon>Eurotiomycetes</taxon>
        <taxon>Eurotiomycetidae</taxon>
        <taxon>Eurotiales</taxon>
        <taxon>Trichocomaceae</taxon>
        <taxon>Talaromyces</taxon>
        <taxon>Talaromyces sect. Trachyspermi</taxon>
    </lineage>
</organism>
<comment type="function">
    <text evidence="9">Catalytic subunit of the SLX1-SLX4 structure-specific endonuclease that resolves DNA secondary structures generated during DNA repair and recombination. Has endonuclease activity towards branched DNA substrates, introducing single-strand cuts in duplex DNA close to junctions with ss-DNA.</text>
</comment>
<dbReference type="STRING" id="1441469.A0A225B128"/>
<keyword evidence="4" id="KW-0862">Zinc</keyword>
<evidence type="ECO:0000256" key="9">
    <source>
        <dbReference type="HAMAP-Rule" id="MF_03100"/>
    </source>
</evidence>
<evidence type="ECO:0000256" key="8">
    <source>
        <dbReference type="ARBA" id="ARBA00023242"/>
    </source>
</evidence>
<evidence type="ECO:0000256" key="7">
    <source>
        <dbReference type="ARBA" id="ARBA00023204"/>
    </source>
</evidence>
<dbReference type="GO" id="GO:0033557">
    <property type="term" value="C:Slx1-Slx4 complex"/>
    <property type="evidence" value="ECO:0007669"/>
    <property type="project" value="UniProtKB-UniRule"/>
</dbReference>
<dbReference type="GO" id="GO:0008821">
    <property type="term" value="F:crossover junction DNA endonuclease activity"/>
    <property type="evidence" value="ECO:0007669"/>
    <property type="project" value="TreeGrafter"/>
</dbReference>
<dbReference type="InterPro" id="IPR035901">
    <property type="entry name" value="GIY-YIG_endonuc_sf"/>
</dbReference>
<keyword evidence="12" id="KW-1185">Reference proteome</keyword>
<keyword evidence="8 9" id="KW-0539">Nucleus</keyword>
<dbReference type="CDD" id="cd10455">
    <property type="entry name" value="GIY-YIG_SLX1"/>
    <property type="match status" value="1"/>
</dbReference>
<dbReference type="InterPro" id="IPR050381">
    <property type="entry name" value="SLX1_endonuclease"/>
</dbReference>
<dbReference type="EMBL" id="LFMY01000001">
    <property type="protein sequence ID" value="OKL64414.1"/>
    <property type="molecule type" value="Genomic_DNA"/>
</dbReference>
<dbReference type="InterPro" id="IPR000305">
    <property type="entry name" value="GIY-YIG_endonuc"/>
</dbReference>
<dbReference type="GeneID" id="31000176"/>
<comment type="caution">
    <text evidence="9">Lacks conserved residue(s) required for the propagation of feature annotation.</text>
</comment>
<protein>
    <submittedName>
        <fullName evidence="11">Structure-specific endonuclease subunit slx1</fullName>
    </submittedName>
</protein>
<dbReference type="RefSeq" id="XP_020124535.1">
    <property type="nucleotide sequence ID" value="XM_020260226.1"/>
</dbReference>
<comment type="subcellular location">
    <subcellularLocation>
        <location evidence="9">Nucleus</location>
    </subcellularLocation>
</comment>
<dbReference type="InterPro" id="IPR027520">
    <property type="entry name" value="Slx1"/>
</dbReference>
<feature type="domain" description="GIY-YIG" evidence="10">
    <location>
        <begin position="13"/>
        <end position="95"/>
    </location>
</feature>
<keyword evidence="4" id="KW-0479">Metal-binding</keyword>
<comment type="similarity">
    <text evidence="9">Belongs to the SLX1 family.</text>
</comment>
<evidence type="ECO:0000259" key="10">
    <source>
        <dbReference type="PROSITE" id="PS50164"/>
    </source>
</evidence>
<evidence type="ECO:0000256" key="3">
    <source>
        <dbReference type="ARBA" id="ARBA00022763"/>
    </source>
</evidence>
<dbReference type="AlphaFoldDB" id="A0A225B128"/>
<gene>
    <name evidence="11" type="ORF">UA08_00421</name>
</gene>
<comment type="subunit">
    <text evidence="9">Forms a heterodimer with SLX4.</text>
</comment>
<dbReference type="PANTHER" id="PTHR20208">
    <property type="entry name" value="STRUCTURE-SPECIFIC ENDONUCLEASE SUBUNIT SLX1"/>
    <property type="match status" value="1"/>
</dbReference>
<evidence type="ECO:0000256" key="6">
    <source>
        <dbReference type="ARBA" id="ARBA00023172"/>
    </source>
</evidence>
<keyword evidence="2 9" id="KW-0255">Endonuclease</keyword>
<dbReference type="SUPFAM" id="SSF82771">
    <property type="entry name" value="GIY-YIG endonuclease"/>
    <property type="match status" value="1"/>
</dbReference>
<evidence type="ECO:0000256" key="1">
    <source>
        <dbReference type="ARBA" id="ARBA00022722"/>
    </source>
</evidence>
<evidence type="ECO:0000256" key="4">
    <source>
        <dbReference type="ARBA" id="ARBA00022771"/>
    </source>
</evidence>
<dbReference type="PROSITE" id="PS50164">
    <property type="entry name" value="GIY_YIG"/>
    <property type="match status" value="1"/>
</dbReference>
<dbReference type="FunFam" id="3.40.1440.10:FF:000006">
    <property type="entry name" value="Structure-specific endonuclease subunit SLX1"/>
    <property type="match status" value="1"/>
</dbReference>
<evidence type="ECO:0000256" key="2">
    <source>
        <dbReference type="ARBA" id="ARBA00022759"/>
    </source>
</evidence>
<keyword evidence="1 9" id="KW-0540">Nuclease</keyword>
<dbReference type="GO" id="GO:0000724">
    <property type="term" value="P:double-strand break repair via homologous recombination"/>
    <property type="evidence" value="ECO:0007669"/>
    <property type="project" value="TreeGrafter"/>
</dbReference>
<evidence type="ECO:0000313" key="11">
    <source>
        <dbReference type="EMBL" id="OKL64414.1"/>
    </source>
</evidence>
<proteinExistence type="inferred from homology"/>
<dbReference type="OrthoDB" id="24645at2759"/>
<evidence type="ECO:0000256" key="5">
    <source>
        <dbReference type="ARBA" id="ARBA00022801"/>
    </source>
</evidence>
<dbReference type="PANTHER" id="PTHR20208:SF10">
    <property type="entry name" value="STRUCTURE-SPECIFIC ENDONUCLEASE SUBUNIT SLX1"/>
    <property type="match status" value="1"/>
</dbReference>
<evidence type="ECO:0000313" key="12">
    <source>
        <dbReference type="Proteomes" id="UP000214365"/>
    </source>
</evidence>
<keyword evidence="5 9" id="KW-0378">Hydrolase</keyword>
<dbReference type="HAMAP" id="MF_03100">
    <property type="entry name" value="Endonuc_su_Slx1"/>
    <property type="match status" value="1"/>
</dbReference>
<keyword evidence="3 9" id="KW-0227">DNA damage</keyword>
<comment type="cofactor">
    <cofactor evidence="9">
        <name>a divalent metal cation</name>
        <dbReference type="ChEBI" id="CHEBI:60240"/>
    </cofactor>
</comment>
<reference evidence="11 12" key="1">
    <citation type="submission" date="2015-06" db="EMBL/GenBank/DDBJ databases">
        <title>Talaromyces atroroseus IBT 11181 draft genome.</title>
        <authorList>
            <person name="Rasmussen K.B."/>
            <person name="Rasmussen S."/>
            <person name="Petersen B."/>
            <person name="Sicheritz-Ponten T."/>
            <person name="Mortensen U.H."/>
            <person name="Thrane U."/>
        </authorList>
    </citation>
    <scope>NUCLEOTIDE SEQUENCE [LARGE SCALE GENOMIC DNA]</scope>
    <source>
        <strain evidence="11 12">IBT 11181</strain>
    </source>
</reference>
<name>A0A225B128_TALAT</name>
<accession>A0A225B128</accession>
<comment type="caution">
    <text evidence="11">The sequence shown here is derived from an EMBL/GenBank/DDBJ whole genome shotgun (WGS) entry which is preliminary data.</text>
</comment>
<dbReference type="Gene3D" id="3.40.1440.10">
    <property type="entry name" value="GIY-YIG endonuclease"/>
    <property type="match status" value="1"/>
</dbReference>